<dbReference type="GO" id="GO:0020037">
    <property type="term" value="F:heme binding"/>
    <property type="evidence" value="ECO:0007669"/>
    <property type="project" value="InterPro"/>
</dbReference>
<dbReference type="PIRSF" id="PIRSF028099">
    <property type="entry name" value="DUF1111"/>
    <property type="match status" value="1"/>
</dbReference>
<evidence type="ECO:0000256" key="2">
    <source>
        <dbReference type="ARBA" id="ARBA00022723"/>
    </source>
</evidence>
<dbReference type="RefSeq" id="WP_168875421.1">
    <property type="nucleotide sequence ID" value="NZ_JABAIM010000001.1"/>
</dbReference>
<gene>
    <name evidence="6" type="ORF">HF682_01130</name>
</gene>
<keyword evidence="7" id="KW-1185">Reference proteome</keyword>
<evidence type="ECO:0000313" key="7">
    <source>
        <dbReference type="Proteomes" id="UP000587991"/>
    </source>
</evidence>
<dbReference type="Gene3D" id="1.10.760.10">
    <property type="entry name" value="Cytochrome c-like domain"/>
    <property type="match status" value="1"/>
</dbReference>
<name>A0A847S1Y8_9NEIS</name>
<dbReference type="EMBL" id="JABAIM010000001">
    <property type="protein sequence ID" value="NLR73763.1"/>
    <property type="molecule type" value="Genomic_DNA"/>
</dbReference>
<dbReference type="SUPFAM" id="SSF46626">
    <property type="entry name" value="Cytochrome c"/>
    <property type="match status" value="1"/>
</dbReference>
<evidence type="ECO:0000256" key="4">
    <source>
        <dbReference type="PROSITE-ProRule" id="PRU00433"/>
    </source>
</evidence>
<dbReference type="PANTHER" id="PTHR30600:SF4">
    <property type="entry name" value="CYTOCHROME C DOMAIN-CONTAINING PROTEIN"/>
    <property type="match status" value="1"/>
</dbReference>
<dbReference type="GO" id="GO:0046872">
    <property type="term" value="F:metal ion binding"/>
    <property type="evidence" value="ECO:0007669"/>
    <property type="project" value="UniProtKB-KW"/>
</dbReference>
<protein>
    <submittedName>
        <fullName evidence="6">C-type cytochrome</fullName>
    </submittedName>
</protein>
<evidence type="ECO:0000256" key="3">
    <source>
        <dbReference type="ARBA" id="ARBA00023004"/>
    </source>
</evidence>
<dbReference type="Proteomes" id="UP000587991">
    <property type="component" value="Unassembled WGS sequence"/>
</dbReference>
<organism evidence="6 7">
    <name type="scientific">Leeia aquatica</name>
    <dbReference type="NCBI Taxonomy" id="2725557"/>
    <lineage>
        <taxon>Bacteria</taxon>
        <taxon>Pseudomonadati</taxon>
        <taxon>Pseudomonadota</taxon>
        <taxon>Betaproteobacteria</taxon>
        <taxon>Neisseriales</taxon>
        <taxon>Leeiaceae</taxon>
        <taxon>Leeia</taxon>
    </lineage>
</organism>
<sequence length="471" mass="51265">MPTLPSSRTLLTGLSLLSCAILLGFTSSRNLQQQSDPGEERSGGDTTVVETNRRAFSLPAANMSLDRRARFAVGHAFFNQPWVEAPSSTAARDGLGPHFIARSCTACHSNDGRAAPPVEADEQPMGLLFRLSIAGEGEHGSPKPEPTYGGQFNNQAVDGVKPEGKVNIQYTEMPGKFADGEPYALRKPSYQFTDLGYGPMQAGTLVSPRIAQQVIGLGLLEAIPAEAIRKQADPDDRNKDGISGRPNLVWDAVSKRMQLGRFGWKANTPNVAHQSAGAFNGDIGITSSLFPTEECTPSQKDCQQAARGGKPEIAEHNLQAMIFYTRTLAVPARREVDKPQVIRGKQLFAESNCIACHTASWKTGTLAGLPEVSRQWIHPYTDLLLHDMGEGLADGRPDFQATGREWRTPPLWGIGLIPTVNGHSYYLHDGRARNLSEAVLWHDGEAAAARSRFLNMNKQDREALLAFLNSL</sequence>
<reference evidence="6 7" key="1">
    <citation type="submission" date="2020-04" db="EMBL/GenBank/DDBJ databases">
        <title>Draft genome of Leeia sp. IMCC25680.</title>
        <authorList>
            <person name="Song J."/>
            <person name="Cho J.-C."/>
        </authorList>
    </citation>
    <scope>NUCLEOTIDE SEQUENCE [LARGE SCALE GENOMIC DNA]</scope>
    <source>
        <strain evidence="6 7">IMCC25680</strain>
    </source>
</reference>
<dbReference type="PANTHER" id="PTHR30600">
    <property type="entry name" value="CYTOCHROME C PEROXIDASE-RELATED"/>
    <property type="match status" value="1"/>
</dbReference>
<comment type="caution">
    <text evidence="6">The sequence shown here is derived from an EMBL/GenBank/DDBJ whole genome shotgun (WGS) entry which is preliminary data.</text>
</comment>
<dbReference type="Pfam" id="PF06537">
    <property type="entry name" value="DHOR"/>
    <property type="match status" value="1"/>
</dbReference>
<evidence type="ECO:0000256" key="1">
    <source>
        <dbReference type="ARBA" id="ARBA00022617"/>
    </source>
</evidence>
<evidence type="ECO:0000259" key="5">
    <source>
        <dbReference type="PROSITE" id="PS51007"/>
    </source>
</evidence>
<feature type="domain" description="Cytochrome c" evidence="5">
    <location>
        <begin position="339"/>
        <end position="471"/>
    </location>
</feature>
<dbReference type="InterPro" id="IPR036909">
    <property type="entry name" value="Cyt_c-like_dom_sf"/>
</dbReference>
<evidence type="ECO:0000313" key="6">
    <source>
        <dbReference type="EMBL" id="NLR73763.1"/>
    </source>
</evidence>
<accession>A0A847S1Y8</accession>
<keyword evidence="1 4" id="KW-0349">Heme</keyword>
<dbReference type="InterPro" id="IPR010538">
    <property type="entry name" value="DHOR"/>
</dbReference>
<dbReference type="AlphaFoldDB" id="A0A847S1Y8"/>
<dbReference type="InterPro" id="IPR009056">
    <property type="entry name" value="Cyt_c-like_dom"/>
</dbReference>
<dbReference type="GO" id="GO:0004130">
    <property type="term" value="F:cytochrome-c peroxidase activity"/>
    <property type="evidence" value="ECO:0007669"/>
    <property type="project" value="TreeGrafter"/>
</dbReference>
<dbReference type="PROSITE" id="PS51007">
    <property type="entry name" value="CYTC"/>
    <property type="match status" value="1"/>
</dbReference>
<keyword evidence="3 4" id="KW-0408">Iron</keyword>
<keyword evidence="2 4" id="KW-0479">Metal-binding</keyword>
<proteinExistence type="predicted"/>
<dbReference type="GO" id="GO:0009055">
    <property type="term" value="F:electron transfer activity"/>
    <property type="evidence" value="ECO:0007669"/>
    <property type="project" value="InterPro"/>
</dbReference>
<dbReference type="InterPro" id="IPR051395">
    <property type="entry name" value="Cytochrome_c_Peroxidase/MauG"/>
</dbReference>